<evidence type="ECO:0000313" key="1">
    <source>
        <dbReference type="EMBL" id="EFE48333.1"/>
    </source>
</evidence>
<gene>
    <name evidence="1" type="ORF">NEIELOOT_02860</name>
</gene>
<sequence>MVCFNAQILLHHRRNGGFAHFQTALYLRKNKSHFSNSGDGLGGEISVCNFQTKIQK</sequence>
<accession>D4DUU7</accession>
<name>D4DUU7_NEIEG</name>
<protein>
    <submittedName>
        <fullName evidence="1">Uncharacterized protein</fullName>
    </submittedName>
</protein>
<evidence type="ECO:0000313" key="2">
    <source>
        <dbReference type="Proteomes" id="UP000005536"/>
    </source>
</evidence>
<comment type="caution">
    <text evidence="1">The sequence shown here is derived from an EMBL/GenBank/DDBJ whole genome shotgun (WGS) entry which is preliminary data.</text>
</comment>
<proteinExistence type="predicted"/>
<dbReference type="AlphaFoldDB" id="D4DUU7"/>
<dbReference type="Proteomes" id="UP000005536">
    <property type="component" value="Unassembled WGS sequence"/>
</dbReference>
<dbReference type="EMBL" id="ADBF01000255">
    <property type="protein sequence ID" value="EFE48333.1"/>
    <property type="molecule type" value="Genomic_DNA"/>
</dbReference>
<organism evidence="1 2">
    <name type="scientific">Neisseria elongata subsp. glycolytica ATCC 29315</name>
    <dbReference type="NCBI Taxonomy" id="546263"/>
    <lineage>
        <taxon>Bacteria</taxon>
        <taxon>Pseudomonadati</taxon>
        <taxon>Pseudomonadota</taxon>
        <taxon>Betaproteobacteria</taxon>
        <taxon>Neisseriales</taxon>
        <taxon>Neisseriaceae</taxon>
        <taxon>Neisseria</taxon>
    </lineage>
</organism>
<reference evidence="1 2" key="1">
    <citation type="submission" date="2010-02" db="EMBL/GenBank/DDBJ databases">
        <authorList>
            <person name="Weinstock G."/>
            <person name="Sodergren E."/>
            <person name="Clifton S."/>
            <person name="Fulton L."/>
            <person name="Fulton B."/>
            <person name="Courtney L."/>
            <person name="Fronick C."/>
            <person name="Harrison M."/>
            <person name="Strong C."/>
            <person name="Farmer C."/>
            <person name="Delahaunty K."/>
            <person name="Markovic C."/>
            <person name="Hall O."/>
            <person name="Minx P."/>
            <person name="Tomlinson C."/>
            <person name="Mitreva M."/>
            <person name="Nelson J."/>
            <person name="Hou S."/>
            <person name="Wollam A."/>
            <person name="Pepin K.H."/>
            <person name="Johnson M."/>
            <person name="Bhonagiri V."/>
            <person name="Zhang X."/>
            <person name="Suruliraj S."/>
            <person name="Warren W."/>
            <person name="Chinwalla A."/>
            <person name="Mardis E.R."/>
            <person name="Wilson R.K."/>
        </authorList>
    </citation>
    <scope>NUCLEOTIDE SEQUENCE [LARGE SCALE GENOMIC DNA]</scope>
    <source>
        <strain evidence="1 2">ATCC 29315</strain>
    </source>
</reference>